<gene>
    <name evidence="1" type="primary">SCC2_2</name>
    <name evidence="1" type="ORF">H4R26_004502</name>
</gene>
<sequence length="131" mass="14410">ASVCIGILFVLREFLKAHYGITEAKCAAYNPGDSSSVRDKPATWHTQLDQGRIDWSACPFAVRRMESTADYSDQRARFKHMMAGSLEATEENAGDGRSFDGIGNVSSGSFTDELALNAEELEQLSEQLLDE</sequence>
<dbReference type="AlphaFoldDB" id="A0A9W8BAK2"/>
<accession>A0A9W8BAK2</accession>
<name>A0A9W8BAK2_9FUNG</name>
<feature type="non-terminal residue" evidence="1">
    <location>
        <position position="1"/>
    </location>
</feature>
<evidence type="ECO:0000313" key="2">
    <source>
        <dbReference type="Proteomes" id="UP001150907"/>
    </source>
</evidence>
<keyword evidence="2" id="KW-1185">Reference proteome</keyword>
<protein>
    <submittedName>
        <fullName evidence="1">Sister chromatid cohesion protein 2</fullName>
    </submittedName>
</protein>
<reference evidence="1" key="1">
    <citation type="submission" date="2022-07" db="EMBL/GenBank/DDBJ databases">
        <title>Phylogenomic reconstructions and comparative analyses of Kickxellomycotina fungi.</title>
        <authorList>
            <person name="Reynolds N.K."/>
            <person name="Stajich J.E."/>
            <person name="Barry K."/>
            <person name="Grigoriev I.V."/>
            <person name="Crous P."/>
            <person name="Smith M.E."/>
        </authorList>
    </citation>
    <scope>NUCLEOTIDE SEQUENCE</scope>
    <source>
        <strain evidence="1">IMI 214461</strain>
    </source>
</reference>
<dbReference type="EMBL" id="JANBQF010000500">
    <property type="protein sequence ID" value="KAJ2000674.1"/>
    <property type="molecule type" value="Genomic_DNA"/>
</dbReference>
<dbReference type="Proteomes" id="UP001150907">
    <property type="component" value="Unassembled WGS sequence"/>
</dbReference>
<proteinExistence type="predicted"/>
<organism evidence="1 2">
    <name type="scientific">Coemansia thaxteri</name>
    <dbReference type="NCBI Taxonomy" id="2663907"/>
    <lineage>
        <taxon>Eukaryota</taxon>
        <taxon>Fungi</taxon>
        <taxon>Fungi incertae sedis</taxon>
        <taxon>Zoopagomycota</taxon>
        <taxon>Kickxellomycotina</taxon>
        <taxon>Kickxellomycetes</taxon>
        <taxon>Kickxellales</taxon>
        <taxon>Kickxellaceae</taxon>
        <taxon>Coemansia</taxon>
    </lineage>
</organism>
<comment type="caution">
    <text evidence="1">The sequence shown here is derived from an EMBL/GenBank/DDBJ whole genome shotgun (WGS) entry which is preliminary data.</text>
</comment>
<evidence type="ECO:0000313" key="1">
    <source>
        <dbReference type="EMBL" id="KAJ2000674.1"/>
    </source>
</evidence>
<dbReference type="OrthoDB" id="5582513at2759"/>